<organism evidence="6">
    <name type="scientific">Timema bartmani</name>
    <dbReference type="NCBI Taxonomy" id="61472"/>
    <lineage>
        <taxon>Eukaryota</taxon>
        <taxon>Metazoa</taxon>
        <taxon>Ecdysozoa</taxon>
        <taxon>Arthropoda</taxon>
        <taxon>Hexapoda</taxon>
        <taxon>Insecta</taxon>
        <taxon>Pterygota</taxon>
        <taxon>Neoptera</taxon>
        <taxon>Polyneoptera</taxon>
        <taxon>Phasmatodea</taxon>
        <taxon>Timematodea</taxon>
        <taxon>Timematoidea</taxon>
        <taxon>Timematidae</taxon>
        <taxon>Timema</taxon>
    </lineage>
</organism>
<dbReference type="Gene3D" id="1.10.167.10">
    <property type="entry name" value="Regulator of G-protein Signalling 4, domain 2"/>
    <property type="match status" value="1"/>
</dbReference>
<evidence type="ECO:0000313" key="6">
    <source>
        <dbReference type="EMBL" id="CAD7444278.1"/>
    </source>
</evidence>
<feature type="region of interest" description="Disordered" evidence="2">
    <location>
        <begin position="1010"/>
        <end position="1030"/>
    </location>
</feature>
<feature type="region of interest" description="Disordered" evidence="2">
    <location>
        <begin position="911"/>
        <end position="936"/>
    </location>
</feature>
<accession>A0A7R9I2J9</accession>
<evidence type="ECO:0000256" key="2">
    <source>
        <dbReference type="SAM" id="MobiDB-lite"/>
    </source>
</evidence>
<evidence type="ECO:0008006" key="7">
    <source>
        <dbReference type="Google" id="ProtNLM"/>
    </source>
</evidence>
<sequence>MYQLYLLSSLGTLLLALIFQPEWTLVLVGMVLVTLAVVSAIILIYVNFSSKCVPSTYSTQRPTPELDAWRSYLTRHEPKVEKPLRLPVIFGRMVDGILQQLMDLALRDFVGRLFNDLGFESYELIQDMKVDIWSVIHNIQERMSKVDKPKLIAVDLVNKVTFHFERVRFAQAAHANTTAYYLPRHLESPERERDYLRKMSEHVIHYLFPPCYSAASPIRHLVREVLTCKAIELITDPDFINQKVIVYIQQQSQTDVSRKKPFAYASTFDDFMQMIKNSSDVEDLKRIRSFGPPSCVQFSFAHRYNIVTEIMQATTLHNMKRSKGLDLDILSPVTGKKDLMQGRQLKRYINQLSQAKGATEKRLKVLRGSGYPVEEAVEASTMIDTETILLTSILENLMSRRYFTQYLEQVGSQPLIGYWGAVEELRVSDKSNWHQLGAEIFYTYINTPSPEIKVDKPVLKRMEGFLLGDNGPEVFYEVQEDVVKTLEEKFYPAFLTHELYQKMQSALEETSENNALSSGVKGLAYKLHSPGYKYALQALRMSLKPESRVLVVLEKEVERLEGEKRQLEAHLTRTEVWGEHLGQWRASVQSAEISEDKECPQFVLVVHILEDETDSESVSTGWLSANLKQFDLPSQSIKYRFGKQAVKSSLEKAKQQIQHYLKFVLEDERLNQSEALYTFLSPSSEHLKHVSLPSPKKSMFSFTTLFKSASGSSEQMREPGGPTPGSKDSDEEDVTLLLDEGDGRGGAAMLGDGKDGIAEPLYRLLGEIFDMKGVFKWFRKTLITFVQITYGRTINREVHETIEWLFSEQMIYFYIKKFIKSCWPNGKLIDSPLRTEEQKIQTSIEAKELVLNNIPEVLSNLVGQQNSRRGAVKVFETLQDPRLNRQLFYEILEVIIYEVCPELKSPSVKEESAVELPRGTHTPLPPSSAEESKTQIGLRQHGSSYYSRVSELAAHTIFGASNHNPSFLQVFSRVARTDVHTDKVISLVLFGLLSMGRSRLKPRADVTRIRSSISRSSAGQSQQESDALDHWATEVGLETVDYDDDDDDY</sequence>
<dbReference type="AlphaFoldDB" id="A0A7R9I2J9"/>
<evidence type="ECO:0000256" key="1">
    <source>
        <dbReference type="ARBA" id="ARBA00010883"/>
    </source>
</evidence>
<evidence type="ECO:0000256" key="3">
    <source>
        <dbReference type="SAM" id="Phobius"/>
    </source>
</evidence>
<feature type="domain" description="RGS" evidence="4">
    <location>
        <begin position="389"/>
        <end position="504"/>
    </location>
</feature>
<dbReference type="PANTHER" id="PTHR22775">
    <property type="entry name" value="SORTING NEXIN"/>
    <property type="match status" value="1"/>
</dbReference>
<keyword evidence="3" id="KW-0472">Membrane</keyword>
<protein>
    <recommendedName>
        <fullName evidence="7">Sorting nexin-25</fullName>
    </recommendedName>
</protein>
<name>A0A7R9I2J9_9NEOP</name>
<feature type="domain" description="PXA" evidence="5">
    <location>
        <begin position="91"/>
        <end position="252"/>
    </location>
</feature>
<dbReference type="InterPro" id="IPR036305">
    <property type="entry name" value="RGS_sf"/>
</dbReference>
<dbReference type="SUPFAM" id="SSF48097">
    <property type="entry name" value="Regulator of G-protein signaling, RGS"/>
    <property type="match status" value="1"/>
</dbReference>
<proteinExistence type="inferred from homology"/>
<dbReference type="PROSITE" id="PS50132">
    <property type="entry name" value="RGS"/>
    <property type="match status" value="1"/>
</dbReference>
<keyword evidence="3" id="KW-1133">Transmembrane helix</keyword>
<dbReference type="InterPro" id="IPR036871">
    <property type="entry name" value="PX_dom_sf"/>
</dbReference>
<dbReference type="EMBL" id="OD566574">
    <property type="protein sequence ID" value="CAD7444278.1"/>
    <property type="molecule type" value="Genomic_DNA"/>
</dbReference>
<dbReference type="Pfam" id="PF00615">
    <property type="entry name" value="RGS"/>
    <property type="match status" value="1"/>
</dbReference>
<evidence type="ECO:0000259" key="5">
    <source>
        <dbReference type="PROSITE" id="PS51207"/>
    </source>
</evidence>
<dbReference type="InterPro" id="IPR003114">
    <property type="entry name" value="Phox_assoc"/>
</dbReference>
<dbReference type="InterPro" id="IPR016137">
    <property type="entry name" value="RGS"/>
</dbReference>
<dbReference type="InterPro" id="IPR013937">
    <property type="entry name" value="Sorting_nexin_C"/>
</dbReference>
<dbReference type="SMART" id="SM00315">
    <property type="entry name" value="RGS"/>
    <property type="match status" value="1"/>
</dbReference>
<dbReference type="Pfam" id="PF02194">
    <property type="entry name" value="PXA"/>
    <property type="match status" value="1"/>
</dbReference>
<dbReference type="GO" id="GO:0035091">
    <property type="term" value="F:phosphatidylinositol binding"/>
    <property type="evidence" value="ECO:0007669"/>
    <property type="project" value="InterPro"/>
</dbReference>
<evidence type="ECO:0000259" key="4">
    <source>
        <dbReference type="PROSITE" id="PS50132"/>
    </source>
</evidence>
<dbReference type="PANTHER" id="PTHR22775:SF48">
    <property type="entry name" value="SORTING NEXIN-25"/>
    <property type="match status" value="1"/>
</dbReference>
<dbReference type="PROSITE" id="PS51207">
    <property type="entry name" value="PXA"/>
    <property type="match status" value="1"/>
</dbReference>
<dbReference type="SMART" id="SM00313">
    <property type="entry name" value="PXA"/>
    <property type="match status" value="1"/>
</dbReference>
<dbReference type="InterPro" id="IPR044926">
    <property type="entry name" value="RGS_subdomain_2"/>
</dbReference>
<gene>
    <name evidence="6" type="ORF">TBIB3V08_LOCUS6659</name>
</gene>
<dbReference type="Gene3D" id="3.30.1520.10">
    <property type="entry name" value="Phox-like domain"/>
    <property type="match status" value="1"/>
</dbReference>
<reference evidence="6" key="1">
    <citation type="submission" date="2020-11" db="EMBL/GenBank/DDBJ databases">
        <authorList>
            <person name="Tran Van P."/>
        </authorList>
    </citation>
    <scope>NUCLEOTIDE SEQUENCE</scope>
</reference>
<keyword evidence="3" id="KW-0812">Transmembrane</keyword>
<feature type="transmembrane region" description="Helical" evidence="3">
    <location>
        <begin position="26"/>
        <end position="48"/>
    </location>
</feature>
<dbReference type="Pfam" id="PF08628">
    <property type="entry name" value="Nexin_C"/>
    <property type="match status" value="1"/>
</dbReference>
<comment type="similarity">
    <text evidence="1">Belongs to the sorting nexin family.</text>
</comment>
<feature type="region of interest" description="Disordered" evidence="2">
    <location>
        <begin position="709"/>
        <end position="732"/>
    </location>
</feature>